<evidence type="ECO:0000256" key="1">
    <source>
        <dbReference type="SAM" id="MobiDB-lite"/>
    </source>
</evidence>
<dbReference type="EMBL" id="BKCJ010004099">
    <property type="protein sequence ID" value="GEU59017.1"/>
    <property type="molecule type" value="Genomic_DNA"/>
</dbReference>
<reference evidence="3" key="1">
    <citation type="journal article" date="2019" name="Sci. Rep.">
        <title>Draft genome of Tanacetum cinerariifolium, the natural source of mosquito coil.</title>
        <authorList>
            <person name="Yamashiro T."/>
            <person name="Shiraishi A."/>
            <person name="Satake H."/>
            <person name="Nakayama K."/>
        </authorList>
    </citation>
    <scope>NUCLEOTIDE SEQUENCE</scope>
</reference>
<feature type="compositionally biased region" description="Polar residues" evidence="1">
    <location>
        <begin position="338"/>
        <end position="348"/>
    </location>
</feature>
<feature type="compositionally biased region" description="Polar residues" evidence="1">
    <location>
        <begin position="523"/>
        <end position="543"/>
    </location>
</feature>
<evidence type="ECO:0000313" key="3">
    <source>
        <dbReference type="EMBL" id="GEU59017.1"/>
    </source>
</evidence>
<proteinExistence type="predicted"/>
<protein>
    <submittedName>
        <fullName evidence="3">Putative ribonuclease H-like domain-containing protein</fullName>
    </submittedName>
</protein>
<dbReference type="InterPro" id="IPR025724">
    <property type="entry name" value="GAG-pre-integrase_dom"/>
</dbReference>
<feature type="compositionally biased region" description="Basic and acidic residues" evidence="1">
    <location>
        <begin position="197"/>
        <end position="207"/>
    </location>
</feature>
<feature type="region of interest" description="Disordered" evidence="1">
    <location>
        <begin position="322"/>
        <end position="348"/>
    </location>
</feature>
<feature type="domain" description="GAG-pre-integrase" evidence="2">
    <location>
        <begin position="443"/>
        <end position="516"/>
    </location>
</feature>
<sequence>MISMRIKKFHKGTGILLETAELNEIKTVEEEMVEAIDWSGHVEEDTQNFAMMAYSSSNLGSDSESVFMNKECDLKNTLVNDRYAEGMHTVPLPMTGNYMPSGPDVEIDYSKFKPSTSVPEPVVNESKVVSEPKAVREPKVWTNAPITEEYESYSDDDLVSNVQENIEKPSFAFTGFVKHVKSPRENVKETSTPNHYPKIEKQDRHSHTRKGLDYARKSCFVCDSFSHLIRDCDFHEKRMAKQAALTKSKEKGTGQQAHRPVWNNVQRVNHQNKFISSAVLTKTGKIPVNVARQNFSRQATLTSTTSKVNTARPFVNETRPTSCFYKSHSPHKRPFHNKTAQRNTFPNHKVNTVNTSLSVVKGNEDTDVKASAGNKAHLADYQEFKGGSVAFGELKHYNLLFVSQMCDKKNKVLFTDTDCLVLSPDFKLPDENQVLLKIPTQHNMYSFNLKNIDPSGGLSCLFAKALIDESNTWHRRLGHVNFKNLNKLLKGNLVRGLPSKIFENNHTCVACQKGKQHKASCPQEANNSAGTQANDDQGTNSEESNLHDEHFVLPIWSAYSTTVKSSEEKIQKTPDYKTSEKPDVNTYSTNLLNVVSAPISVVSPSRALNDDEPSYPDDPLMPHLEDIYAPGIFTDSSYDNKGVSAFLYDTIDEEVYVTQPPGFVDPKFPNKVKHKEDGIFISQDKYVAEILKKFDFLNVKTASTPIETQKPLVKDEEATDVDVTPKTSHIQAMKRIFRYLKGQPKLGLWYPKVSSFNVEATQTVIMLVQFLTGNPQQEVVNFLVGDLFHGNAKSRLLWLLLLRRQNMLLLLTTVDKFCGFRINYKTMGST</sequence>
<dbReference type="Pfam" id="PF13976">
    <property type="entry name" value="gag_pre-integrs"/>
    <property type="match status" value="1"/>
</dbReference>
<feature type="region of interest" description="Disordered" evidence="1">
    <location>
        <begin position="184"/>
        <end position="207"/>
    </location>
</feature>
<evidence type="ECO:0000259" key="2">
    <source>
        <dbReference type="Pfam" id="PF13976"/>
    </source>
</evidence>
<name>A0A6L2LDP2_TANCI</name>
<dbReference type="AlphaFoldDB" id="A0A6L2LDP2"/>
<gene>
    <name evidence="3" type="ORF">Tci_030995</name>
</gene>
<organism evidence="3">
    <name type="scientific">Tanacetum cinerariifolium</name>
    <name type="common">Dalmatian daisy</name>
    <name type="synonym">Chrysanthemum cinerariifolium</name>
    <dbReference type="NCBI Taxonomy" id="118510"/>
    <lineage>
        <taxon>Eukaryota</taxon>
        <taxon>Viridiplantae</taxon>
        <taxon>Streptophyta</taxon>
        <taxon>Embryophyta</taxon>
        <taxon>Tracheophyta</taxon>
        <taxon>Spermatophyta</taxon>
        <taxon>Magnoliopsida</taxon>
        <taxon>eudicotyledons</taxon>
        <taxon>Gunneridae</taxon>
        <taxon>Pentapetalae</taxon>
        <taxon>asterids</taxon>
        <taxon>campanulids</taxon>
        <taxon>Asterales</taxon>
        <taxon>Asteraceae</taxon>
        <taxon>Asteroideae</taxon>
        <taxon>Anthemideae</taxon>
        <taxon>Anthemidinae</taxon>
        <taxon>Tanacetum</taxon>
    </lineage>
</organism>
<comment type="caution">
    <text evidence="3">The sequence shown here is derived from an EMBL/GenBank/DDBJ whole genome shotgun (WGS) entry which is preliminary data.</text>
</comment>
<feature type="region of interest" description="Disordered" evidence="1">
    <location>
        <begin position="520"/>
        <end position="543"/>
    </location>
</feature>
<accession>A0A6L2LDP2</accession>